<evidence type="ECO:0000313" key="1">
    <source>
        <dbReference type="EMBL" id="CCC70305.1"/>
    </source>
</evidence>
<organism evidence="1 2">
    <name type="scientific">Naumovozyma castellii</name>
    <name type="common">Yeast</name>
    <name type="synonym">Saccharomyces castellii</name>
    <dbReference type="NCBI Taxonomy" id="27288"/>
    <lineage>
        <taxon>Eukaryota</taxon>
        <taxon>Fungi</taxon>
        <taxon>Dikarya</taxon>
        <taxon>Ascomycota</taxon>
        <taxon>Saccharomycotina</taxon>
        <taxon>Saccharomycetes</taxon>
        <taxon>Saccharomycetales</taxon>
        <taxon>Saccharomycetaceae</taxon>
        <taxon>Naumovozyma</taxon>
    </lineage>
</organism>
<proteinExistence type="predicted"/>
<dbReference type="FunCoup" id="G0VFN8">
    <property type="interactions" value="112"/>
</dbReference>
<dbReference type="OrthoDB" id="4069549at2759"/>
<reference evidence="1 2" key="1">
    <citation type="journal article" date="2011" name="Proc. Natl. Acad. Sci. U.S.A.">
        <title>Evolutionary erosion of yeast sex chromosomes by mating-type switching accidents.</title>
        <authorList>
            <person name="Gordon J.L."/>
            <person name="Armisen D."/>
            <person name="Proux-Wera E."/>
            <person name="Oheigeartaigh S.S."/>
            <person name="Byrne K.P."/>
            <person name="Wolfe K.H."/>
        </authorList>
    </citation>
    <scope>NUCLEOTIDE SEQUENCE [LARGE SCALE GENOMIC DNA]</scope>
    <source>
        <strain evidence="2">ATCC 76901 / BCRC 22586 / CBS 4309 / NBRC 1992 / NRRL Y-12630</strain>
    </source>
</reference>
<dbReference type="RefSeq" id="XP_003676664.1">
    <property type="nucleotide sequence ID" value="XM_003676616.1"/>
</dbReference>
<dbReference type="InParanoid" id="G0VFN8"/>
<dbReference type="eggNOG" id="ENOG502S3NH">
    <property type="taxonomic scope" value="Eukaryota"/>
</dbReference>
<name>G0VFN8_NAUCA</name>
<keyword evidence="2" id="KW-1185">Reference proteome</keyword>
<dbReference type="HOGENOM" id="CLU_071381_0_0_1"/>
<sequence>MSFDNEAYLADQNRPHCLESNVFFGSLQTIATQTQSIKHENIRFFIAIDIPTQQAAKLYTDVISNIYDSKDDVIMINFDSKAIPNDSLFQSDELLTFYRWNNSRLLALSMGQVIANAPNAITNELDYIMQGNNKLDSNIITLENIEKFQVFNDFVTIFKNLGNKILIFGDVEDNENLITLLISTVLRKTPTLKLMDALQFVKNLKSGDGLQLREEKIFWCSPLINYHEFVRKNKMYWGPSSNKTINTTSMLSYQNINSNPMFMKTNKRHEDNMMTNLPKQISVSSSKRSRAD</sequence>
<dbReference type="GeneID" id="96903936"/>
<dbReference type="KEGG" id="ncs:NCAS_0E02350"/>
<dbReference type="Proteomes" id="UP000001640">
    <property type="component" value="Chromosome 5"/>
</dbReference>
<protein>
    <submittedName>
        <fullName evidence="1">Uncharacterized protein</fullName>
    </submittedName>
</protein>
<evidence type="ECO:0000313" key="2">
    <source>
        <dbReference type="Proteomes" id="UP000001640"/>
    </source>
</evidence>
<dbReference type="EMBL" id="HE576756">
    <property type="protein sequence ID" value="CCC70305.1"/>
    <property type="molecule type" value="Genomic_DNA"/>
</dbReference>
<accession>G0VFN8</accession>
<dbReference type="AlphaFoldDB" id="G0VFN8"/>
<gene>
    <name evidence="1" type="primary">NCAS0E02350</name>
    <name evidence="1" type="ordered locus">NCAS_0E02350</name>
</gene>
<reference key="2">
    <citation type="submission" date="2011-08" db="EMBL/GenBank/DDBJ databases">
        <title>Genome sequence of Naumovozyma castellii.</title>
        <authorList>
            <person name="Gordon J.L."/>
            <person name="Armisen D."/>
            <person name="Proux-Wera E."/>
            <person name="OhEigeartaigh S.S."/>
            <person name="Byrne K.P."/>
            <person name="Wolfe K.H."/>
        </authorList>
    </citation>
    <scope>NUCLEOTIDE SEQUENCE</scope>
    <source>
        <strain>Type strain:CBS 4309</strain>
    </source>
</reference>
<dbReference type="OMA" id="DVIMINF"/>